<dbReference type="AlphaFoldDB" id="A0A4Y7T9W3"/>
<proteinExistence type="predicted"/>
<dbReference type="EMBL" id="QPFP01000021">
    <property type="protein sequence ID" value="TEB30953.1"/>
    <property type="molecule type" value="Genomic_DNA"/>
</dbReference>
<sequence>MASRLGPSTWISTITTATFRVPCYLPPDPMQLLRDARAVEATHTSKTAAYAPKCRPGSRAKVIQDIMDWITTDSARISPASTTTSILWFHGPAGGGKTCIMREVVSRCEKLGLLTASHFFSTRVAGLDNETPFVATIASQFATTADMRMHMSQAILERPDIINQSLDFQSEKLLSPCTPTSGPVGEPALRWKIIVVDGFDECRKHAEHGDASTRSRHQDLIRVLTYRTITHILRLQDYDGTSEIRDYFCDEFRDIRETHPTRDSIPLDWPIEDILEPLVDKSSGSYIYPSTVIRYVRNPRRNPVALLREVLSLVVTNSNPLAELHALYHHILHPPEVDILVLKRLLHCIRSMTGIGSLHRPVLGSHPHLIPSLLDGLFALPAGTACTTLCDLHSLVAVPTGDDSGPLRFHHKSLEDYLCTSERSGDLHQTAEETQKDITLACLSYLRDWPNKFGLGSEVTAGHRSMALNFVVDYWTAYLCLRTNWDTTNSSSLLRASIADFDPAILWTIELLSPRDPATWGMNLEMRAIQTALHLMCGQGLTNGGCIPICRRASQLLEIADTAERFRKRNASPETQDRLIGASGNGIEDLLTRFDAEVLSLVPYVRPASPPYDTLVRPSLPPSATLASKLKRLFGLRRVASAPPAIKTSSQ</sequence>
<organism evidence="3 4">
    <name type="scientific">Coprinellus micaceus</name>
    <name type="common">Glistening ink-cap mushroom</name>
    <name type="synonym">Coprinus micaceus</name>
    <dbReference type="NCBI Taxonomy" id="71717"/>
    <lineage>
        <taxon>Eukaryota</taxon>
        <taxon>Fungi</taxon>
        <taxon>Dikarya</taxon>
        <taxon>Basidiomycota</taxon>
        <taxon>Agaricomycotina</taxon>
        <taxon>Agaricomycetes</taxon>
        <taxon>Agaricomycetidae</taxon>
        <taxon>Agaricales</taxon>
        <taxon>Agaricineae</taxon>
        <taxon>Psathyrellaceae</taxon>
        <taxon>Coprinellus</taxon>
    </lineage>
</organism>
<feature type="domain" description="Nephrocystin 3-like N-terminal" evidence="2">
    <location>
        <begin position="68"/>
        <end position="207"/>
    </location>
</feature>
<dbReference type="PANTHER" id="PTHR10039">
    <property type="entry name" value="AMELOGENIN"/>
    <property type="match status" value="1"/>
</dbReference>
<dbReference type="Proteomes" id="UP000298030">
    <property type="component" value="Unassembled WGS sequence"/>
</dbReference>
<name>A0A4Y7T9W3_COPMI</name>
<dbReference type="InterPro" id="IPR056884">
    <property type="entry name" value="NPHP3-like_N"/>
</dbReference>
<keyword evidence="4" id="KW-1185">Reference proteome</keyword>
<evidence type="ECO:0000313" key="4">
    <source>
        <dbReference type="Proteomes" id="UP000298030"/>
    </source>
</evidence>
<dbReference type="OrthoDB" id="4760524at2759"/>
<reference evidence="3 4" key="1">
    <citation type="journal article" date="2019" name="Nat. Ecol. Evol.">
        <title>Megaphylogeny resolves global patterns of mushroom evolution.</title>
        <authorList>
            <person name="Varga T."/>
            <person name="Krizsan K."/>
            <person name="Foldi C."/>
            <person name="Dima B."/>
            <person name="Sanchez-Garcia M."/>
            <person name="Sanchez-Ramirez S."/>
            <person name="Szollosi G.J."/>
            <person name="Szarkandi J.G."/>
            <person name="Papp V."/>
            <person name="Albert L."/>
            <person name="Andreopoulos W."/>
            <person name="Angelini C."/>
            <person name="Antonin V."/>
            <person name="Barry K.W."/>
            <person name="Bougher N.L."/>
            <person name="Buchanan P."/>
            <person name="Buyck B."/>
            <person name="Bense V."/>
            <person name="Catcheside P."/>
            <person name="Chovatia M."/>
            <person name="Cooper J."/>
            <person name="Damon W."/>
            <person name="Desjardin D."/>
            <person name="Finy P."/>
            <person name="Geml J."/>
            <person name="Haridas S."/>
            <person name="Hughes K."/>
            <person name="Justo A."/>
            <person name="Karasinski D."/>
            <person name="Kautmanova I."/>
            <person name="Kiss B."/>
            <person name="Kocsube S."/>
            <person name="Kotiranta H."/>
            <person name="LaButti K.M."/>
            <person name="Lechner B.E."/>
            <person name="Liimatainen K."/>
            <person name="Lipzen A."/>
            <person name="Lukacs Z."/>
            <person name="Mihaltcheva S."/>
            <person name="Morgado L.N."/>
            <person name="Niskanen T."/>
            <person name="Noordeloos M.E."/>
            <person name="Ohm R.A."/>
            <person name="Ortiz-Santana B."/>
            <person name="Ovrebo C."/>
            <person name="Racz N."/>
            <person name="Riley R."/>
            <person name="Savchenko A."/>
            <person name="Shiryaev A."/>
            <person name="Soop K."/>
            <person name="Spirin V."/>
            <person name="Szebenyi C."/>
            <person name="Tomsovsky M."/>
            <person name="Tulloss R.E."/>
            <person name="Uehling J."/>
            <person name="Grigoriev I.V."/>
            <person name="Vagvolgyi C."/>
            <person name="Papp T."/>
            <person name="Martin F.M."/>
            <person name="Miettinen O."/>
            <person name="Hibbett D.S."/>
            <person name="Nagy L.G."/>
        </authorList>
    </citation>
    <scope>NUCLEOTIDE SEQUENCE [LARGE SCALE GENOMIC DNA]</scope>
    <source>
        <strain evidence="3 4">FP101781</strain>
    </source>
</reference>
<dbReference type="SUPFAM" id="SSF52540">
    <property type="entry name" value="P-loop containing nucleoside triphosphate hydrolases"/>
    <property type="match status" value="1"/>
</dbReference>
<accession>A0A4Y7T9W3</accession>
<protein>
    <recommendedName>
        <fullName evidence="2">Nephrocystin 3-like N-terminal domain-containing protein</fullName>
    </recommendedName>
</protein>
<dbReference type="Pfam" id="PF24883">
    <property type="entry name" value="NPHP3_N"/>
    <property type="match status" value="1"/>
</dbReference>
<evidence type="ECO:0000256" key="1">
    <source>
        <dbReference type="ARBA" id="ARBA00022737"/>
    </source>
</evidence>
<gene>
    <name evidence="3" type="ORF">FA13DRAFT_1792074</name>
</gene>
<dbReference type="InterPro" id="IPR027417">
    <property type="entry name" value="P-loop_NTPase"/>
</dbReference>
<keyword evidence="1" id="KW-0677">Repeat</keyword>
<evidence type="ECO:0000313" key="3">
    <source>
        <dbReference type="EMBL" id="TEB30953.1"/>
    </source>
</evidence>
<evidence type="ECO:0000259" key="2">
    <source>
        <dbReference type="Pfam" id="PF24883"/>
    </source>
</evidence>
<comment type="caution">
    <text evidence="3">The sequence shown here is derived from an EMBL/GenBank/DDBJ whole genome shotgun (WGS) entry which is preliminary data.</text>
</comment>